<comment type="cofactor">
    <cofactor evidence="1">
        <name>Zn(2+)</name>
        <dbReference type="ChEBI" id="CHEBI:29105"/>
    </cofactor>
    <text evidence="1">Binds 1 zinc ion per subunit.</text>
</comment>
<dbReference type="SUPFAM" id="SSF46785">
    <property type="entry name" value="Winged helix' DNA-binding domain"/>
    <property type="match status" value="1"/>
</dbReference>
<dbReference type="InterPro" id="IPR036388">
    <property type="entry name" value="WH-like_DNA-bd_sf"/>
</dbReference>
<dbReference type="InterPro" id="IPR002481">
    <property type="entry name" value="FUR"/>
</dbReference>
<keyword evidence="2" id="KW-0408">Iron</keyword>
<comment type="cofactor">
    <cofactor evidence="2">
        <name>Mn(2+)</name>
        <dbReference type="ChEBI" id="CHEBI:29035"/>
    </cofactor>
    <cofactor evidence="2">
        <name>Fe(2+)</name>
        <dbReference type="ChEBI" id="CHEBI:29033"/>
    </cofactor>
    <text evidence="2">Binds 1 Mn(2+) or Fe(2+) ion per subunit.</text>
</comment>
<feature type="binding site" evidence="2">
    <location>
        <position position="92"/>
    </location>
    <ligand>
        <name>Fe cation</name>
        <dbReference type="ChEBI" id="CHEBI:24875"/>
    </ligand>
</feature>
<dbReference type="GO" id="GO:0003700">
    <property type="term" value="F:DNA-binding transcription factor activity"/>
    <property type="evidence" value="ECO:0007669"/>
    <property type="project" value="InterPro"/>
</dbReference>
<organism evidence="3 4">
    <name type="scientific">Pelagibacter ubique (strain HTCC1002)</name>
    <dbReference type="NCBI Taxonomy" id="314261"/>
    <lineage>
        <taxon>Bacteria</taxon>
        <taxon>Pseudomonadati</taxon>
        <taxon>Pseudomonadota</taxon>
        <taxon>Alphaproteobacteria</taxon>
        <taxon>Candidatus Pelagibacterales</taxon>
        <taxon>Candidatus Pelagibacteraceae</taxon>
        <taxon>Candidatus Pelagibacter</taxon>
    </lineage>
</organism>
<dbReference type="Proteomes" id="UP000005306">
    <property type="component" value="Unassembled WGS sequence"/>
</dbReference>
<feature type="binding site" evidence="2">
    <location>
        <position position="67"/>
    </location>
    <ligand>
        <name>Fe cation</name>
        <dbReference type="ChEBI" id="CHEBI:24875"/>
    </ligand>
</feature>
<feature type="binding site" evidence="1">
    <location>
        <position position="80"/>
    </location>
    <ligand>
        <name>Zn(2+)</name>
        <dbReference type="ChEBI" id="CHEBI:29105"/>
    </ligand>
</feature>
<dbReference type="EMBL" id="AAPV01000002">
    <property type="protein sequence ID" value="EAS84367.1"/>
    <property type="molecule type" value="Genomic_DNA"/>
</dbReference>
<dbReference type="RefSeq" id="WP_006996954.1">
    <property type="nucleotide sequence ID" value="NZ_CH724130.1"/>
</dbReference>
<gene>
    <name evidence="3" type="ORF">PU1002_01555</name>
</gene>
<keyword evidence="1" id="KW-0862">Zinc</keyword>
<feature type="binding site" evidence="1">
    <location>
        <position position="119"/>
    </location>
    <ligand>
        <name>Zn(2+)</name>
        <dbReference type="ChEBI" id="CHEBI:29105"/>
    </ligand>
</feature>
<proteinExistence type="predicted"/>
<keyword evidence="1" id="KW-0479">Metal-binding</keyword>
<feature type="binding site" evidence="1">
    <location>
        <position position="116"/>
    </location>
    <ligand>
        <name>Zn(2+)</name>
        <dbReference type="ChEBI" id="CHEBI:29105"/>
    </ligand>
</feature>
<dbReference type="Gene3D" id="1.10.10.10">
    <property type="entry name" value="Winged helix-like DNA-binding domain superfamily/Winged helix DNA-binding domain"/>
    <property type="match status" value="1"/>
</dbReference>
<accession>Q1UZ24</accession>
<dbReference type="Pfam" id="PF01475">
    <property type="entry name" value="FUR"/>
    <property type="match status" value="1"/>
</dbReference>
<dbReference type="AlphaFoldDB" id="Q1UZ24"/>
<dbReference type="GeneID" id="66295454"/>
<comment type="caution">
    <text evidence="3">The sequence shown here is derived from an EMBL/GenBank/DDBJ whole genome shotgun (WGS) entry which is preliminary data.</text>
</comment>
<dbReference type="InterPro" id="IPR036390">
    <property type="entry name" value="WH_DNA-bd_sf"/>
</dbReference>
<evidence type="ECO:0000256" key="1">
    <source>
        <dbReference type="PIRSR" id="PIRSR602481-1"/>
    </source>
</evidence>
<reference evidence="3 4" key="1">
    <citation type="submission" date="2006-04" db="EMBL/GenBank/DDBJ databases">
        <authorList>
            <person name="Giovannoni S.J."/>
            <person name="Cho J.-C."/>
            <person name="Ferriera S."/>
            <person name="Johnson J."/>
            <person name="Kravitz S."/>
            <person name="Halpern A."/>
            <person name="Remington K."/>
            <person name="Beeson K."/>
            <person name="Tran B."/>
            <person name="Rogers Y.-H."/>
            <person name="Friedman R."/>
            <person name="Venter J.C."/>
        </authorList>
    </citation>
    <scope>NUCLEOTIDE SEQUENCE [LARGE SCALE GENOMIC DNA]</scope>
    <source>
        <strain evidence="3 4">HTCC1002</strain>
    </source>
</reference>
<evidence type="ECO:0000313" key="3">
    <source>
        <dbReference type="EMBL" id="EAS84367.1"/>
    </source>
</evidence>
<evidence type="ECO:0000313" key="4">
    <source>
        <dbReference type="Proteomes" id="UP000005306"/>
    </source>
</evidence>
<evidence type="ECO:0000256" key="2">
    <source>
        <dbReference type="PIRSR" id="PIRSR602481-2"/>
    </source>
</evidence>
<protein>
    <submittedName>
        <fullName evidence="3">Ferric-uptake regulator</fullName>
    </submittedName>
</protein>
<name>Q1UZ24_PELU1</name>
<feature type="binding site" evidence="1">
    <location>
        <position position="77"/>
    </location>
    <ligand>
        <name>Zn(2+)</name>
        <dbReference type="ChEBI" id="CHEBI:29105"/>
    </ligand>
</feature>
<sequence>MNNHDIVFDIIKKSKKHLTAYEILDKFQKFKKIQPMAVYRSLKKLIEEDKIHKSNQNKTYVLCSHEHVKHNPSIAICRDCGDTEELKSELFETIFKKNPIKKYDFSDFQLEVSTKCRRCN</sequence>
<dbReference type="HOGENOM" id="CLU_096072_2_2_5"/>
<dbReference type="GO" id="GO:0046872">
    <property type="term" value="F:metal ion binding"/>
    <property type="evidence" value="ECO:0007669"/>
    <property type="project" value="UniProtKB-KW"/>
</dbReference>